<comment type="caution">
    <text evidence="1">The sequence shown here is derived from an EMBL/GenBank/DDBJ whole genome shotgun (WGS) entry which is preliminary data.</text>
</comment>
<evidence type="ECO:0000313" key="1">
    <source>
        <dbReference type="EMBL" id="GEU67267.1"/>
    </source>
</evidence>
<reference evidence="1" key="1">
    <citation type="journal article" date="2019" name="Sci. Rep.">
        <title>Draft genome of Tanacetum cinerariifolium, the natural source of mosquito coil.</title>
        <authorList>
            <person name="Yamashiro T."/>
            <person name="Shiraishi A."/>
            <person name="Satake H."/>
            <person name="Nakayama K."/>
        </authorList>
    </citation>
    <scope>NUCLEOTIDE SEQUENCE</scope>
</reference>
<organism evidence="1">
    <name type="scientific">Tanacetum cinerariifolium</name>
    <name type="common">Dalmatian daisy</name>
    <name type="synonym">Chrysanthemum cinerariifolium</name>
    <dbReference type="NCBI Taxonomy" id="118510"/>
    <lineage>
        <taxon>Eukaryota</taxon>
        <taxon>Viridiplantae</taxon>
        <taxon>Streptophyta</taxon>
        <taxon>Embryophyta</taxon>
        <taxon>Tracheophyta</taxon>
        <taxon>Spermatophyta</taxon>
        <taxon>Magnoliopsida</taxon>
        <taxon>eudicotyledons</taxon>
        <taxon>Gunneridae</taxon>
        <taxon>Pentapetalae</taxon>
        <taxon>asterids</taxon>
        <taxon>campanulids</taxon>
        <taxon>Asterales</taxon>
        <taxon>Asteraceae</taxon>
        <taxon>Asteroideae</taxon>
        <taxon>Anthemideae</taxon>
        <taxon>Anthemidinae</taxon>
        <taxon>Tanacetum</taxon>
    </lineage>
</organism>
<accession>A0A6L2M234</accession>
<name>A0A6L2M234_TANCI</name>
<gene>
    <name evidence="1" type="ORF">Tci_039245</name>
</gene>
<proteinExistence type="predicted"/>
<sequence>MAASPNDVRLQIIMKIREELDMEAALDEETLNLFSQFLERVRLRRSEIIMLGSQPDNLLVDHGREILKRVTGVDMRNAMQMLGARHELQHNMAEKVLVLLEHHPNPCKPTHFLAFLHPS</sequence>
<protein>
    <submittedName>
        <fullName evidence="1">Uncharacterized protein</fullName>
    </submittedName>
</protein>
<dbReference type="AlphaFoldDB" id="A0A6L2M234"/>
<dbReference type="EMBL" id="BKCJ010005533">
    <property type="protein sequence ID" value="GEU67267.1"/>
    <property type="molecule type" value="Genomic_DNA"/>
</dbReference>